<evidence type="ECO:0000256" key="5">
    <source>
        <dbReference type="PROSITE-ProRule" id="PRU01240"/>
    </source>
</evidence>
<feature type="active site" description="Charge relay system" evidence="5">
    <location>
        <position position="153"/>
    </location>
</feature>
<dbReference type="InterPro" id="IPR015500">
    <property type="entry name" value="Peptidase_S8_subtilisin-rel"/>
</dbReference>
<keyword evidence="2 5" id="KW-0645">Protease</keyword>
<dbReference type="Gene3D" id="3.30.70.80">
    <property type="entry name" value="Peptidase S8 propeptide/proteinase inhibitor I9"/>
    <property type="match status" value="1"/>
</dbReference>
<dbReference type="RefSeq" id="WP_344501442.1">
    <property type="nucleotide sequence ID" value="NZ_BAAAQD010000002.1"/>
</dbReference>
<evidence type="ECO:0000256" key="4">
    <source>
        <dbReference type="ARBA" id="ARBA00022825"/>
    </source>
</evidence>
<dbReference type="PANTHER" id="PTHR43806">
    <property type="entry name" value="PEPTIDASE S8"/>
    <property type="match status" value="1"/>
</dbReference>
<feature type="chain" id="PRO_5045114804" description="Peptidase S8/S53 domain-containing protein" evidence="6">
    <location>
        <begin position="24"/>
        <end position="593"/>
    </location>
</feature>
<reference evidence="8 9" key="1">
    <citation type="journal article" date="2019" name="Int. J. Syst. Evol. Microbiol.">
        <title>The Global Catalogue of Microorganisms (GCM) 10K type strain sequencing project: providing services to taxonomists for standard genome sequencing and annotation.</title>
        <authorList>
            <consortium name="The Broad Institute Genomics Platform"/>
            <consortium name="The Broad Institute Genome Sequencing Center for Infectious Disease"/>
            <person name="Wu L."/>
            <person name="Ma J."/>
        </authorList>
    </citation>
    <scope>NUCLEOTIDE SEQUENCE [LARGE SCALE GENOMIC DNA]</scope>
    <source>
        <strain evidence="8 9">JCM 15933</strain>
    </source>
</reference>
<dbReference type="InterPro" id="IPR000209">
    <property type="entry name" value="Peptidase_S8/S53_dom"/>
</dbReference>
<comment type="caution">
    <text evidence="8">The sequence shown here is derived from an EMBL/GenBank/DDBJ whole genome shotgun (WGS) entry which is preliminary data.</text>
</comment>
<evidence type="ECO:0000313" key="9">
    <source>
        <dbReference type="Proteomes" id="UP001501470"/>
    </source>
</evidence>
<dbReference type="PRINTS" id="PR00723">
    <property type="entry name" value="SUBTILISIN"/>
</dbReference>
<dbReference type="InterPro" id="IPR050131">
    <property type="entry name" value="Peptidase_S8_subtilisin-like"/>
</dbReference>
<gene>
    <name evidence="8" type="ORF">GCM10009827_019390</name>
</gene>
<accession>A0ABN1ZW35</accession>
<keyword evidence="3 5" id="KW-0378">Hydrolase</keyword>
<feature type="active site" description="Charge relay system" evidence="5">
    <location>
        <position position="393"/>
    </location>
</feature>
<dbReference type="InterPro" id="IPR037045">
    <property type="entry name" value="S8pro/Inhibitor_I9_sf"/>
</dbReference>
<keyword evidence="9" id="KW-1185">Reference proteome</keyword>
<evidence type="ECO:0000256" key="1">
    <source>
        <dbReference type="ARBA" id="ARBA00011073"/>
    </source>
</evidence>
<keyword evidence="6" id="KW-0732">Signal</keyword>
<dbReference type="Pfam" id="PF00082">
    <property type="entry name" value="Peptidase_S8"/>
    <property type="match status" value="1"/>
</dbReference>
<evidence type="ECO:0000256" key="2">
    <source>
        <dbReference type="ARBA" id="ARBA00022670"/>
    </source>
</evidence>
<feature type="active site" description="Charge relay system" evidence="5">
    <location>
        <position position="191"/>
    </location>
</feature>
<feature type="domain" description="Peptidase S8/S53" evidence="7">
    <location>
        <begin position="144"/>
        <end position="427"/>
    </location>
</feature>
<dbReference type="SUPFAM" id="SSF141571">
    <property type="entry name" value="Pentapeptide repeat-like"/>
    <property type="match status" value="1"/>
</dbReference>
<dbReference type="SUPFAM" id="SSF52743">
    <property type="entry name" value="Subtilisin-like"/>
    <property type="match status" value="1"/>
</dbReference>
<dbReference type="Proteomes" id="UP001501470">
    <property type="component" value="Unassembled WGS sequence"/>
</dbReference>
<keyword evidence="4 5" id="KW-0720">Serine protease</keyword>
<evidence type="ECO:0000256" key="6">
    <source>
        <dbReference type="SAM" id="SignalP"/>
    </source>
</evidence>
<feature type="signal peptide" evidence="6">
    <location>
        <begin position="1"/>
        <end position="23"/>
    </location>
</feature>
<dbReference type="InterPro" id="IPR036852">
    <property type="entry name" value="Peptidase_S8/S53_dom_sf"/>
</dbReference>
<name>A0ABN1ZW35_9ACTN</name>
<evidence type="ECO:0000256" key="3">
    <source>
        <dbReference type="ARBA" id="ARBA00022801"/>
    </source>
</evidence>
<protein>
    <recommendedName>
        <fullName evidence="7">Peptidase S8/S53 domain-containing protein</fullName>
    </recommendedName>
</protein>
<dbReference type="Gene3D" id="3.40.50.200">
    <property type="entry name" value="Peptidase S8/S53 domain"/>
    <property type="match status" value="1"/>
</dbReference>
<evidence type="ECO:0000313" key="8">
    <source>
        <dbReference type="EMBL" id="GAA1505806.1"/>
    </source>
</evidence>
<dbReference type="PANTHER" id="PTHR43806:SF65">
    <property type="entry name" value="SERINE PROTEASE APRX"/>
    <property type="match status" value="1"/>
</dbReference>
<dbReference type="PROSITE" id="PS51892">
    <property type="entry name" value="SUBTILASE"/>
    <property type="match status" value="1"/>
</dbReference>
<sequence>MPSRNRSALGAAAAAIITIAGVAAPGVPATAAPPAASAAGQLTRVIVAYDDADAAARAVDRAGGKVGRALSIVESFAAEIPDTQLSALRAAPGVRSVTLDGEVALQAERWRADGDANSMFSVVRATGALDVWKKTDSSGRPIGGAGVGIALIDSGVSQVTGLNDPGRIVNGPDLSFESQSPNLRYADTFGHGTHMAGLIAARDPGTNFMTVDSPTNFTGMAPTSTLISVKVATADGATDVSQVIAGIDWVVTHRNDPGLNIKVLNLSFGTDSYQDEKLDPLSHAVEAAWKKGITVVVSAGNDGKTRTALSMPAANPYVIAVGAADSKGTESRSDDVLADFSTRGNTTRSADLTAPGRSIVGLRDPGSYVDVNYPTGLVPGDTTGRYFRGSGSSQAAAITSGAAALLLQQRPNLTPDQVKKLLVSTTDAMTAGDVLGRGSGQLNIKKAIEAPTPAATQTWAASTGTGTLESSRGSAHVADPVTGTELTGETDIMGRAWTPSTWAKASTAGTAWTGGTWNGATWTGTSLSGTATTGRSWVAVGWSGTSWSGRTWSGRTWSSAVWDGRTWSGRTWSGSTWSGRTWSGSYWSSSIWQ</sequence>
<organism evidence="8 9">
    <name type="scientific">Dactylosporangium maewongense</name>
    <dbReference type="NCBI Taxonomy" id="634393"/>
    <lineage>
        <taxon>Bacteria</taxon>
        <taxon>Bacillati</taxon>
        <taxon>Actinomycetota</taxon>
        <taxon>Actinomycetes</taxon>
        <taxon>Micromonosporales</taxon>
        <taxon>Micromonosporaceae</taxon>
        <taxon>Dactylosporangium</taxon>
    </lineage>
</organism>
<evidence type="ECO:0000259" key="7">
    <source>
        <dbReference type="Pfam" id="PF00082"/>
    </source>
</evidence>
<comment type="similarity">
    <text evidence="1 5">Belongs to the peptidase S8 family.</text>
</comment>
<dbReference type="EMBL" id="BAAAQD010000002">
    <property type="protein sequence ID" value="GAA1505806.1"/>
    <property type="molecule type" value="Genomic_DNA"/>
</dbReference>
<proteinExistence type="inferred from homology"/>